<dbReference type="Gene3D" id="1.10.530.10">
    <property type="match status" value="1"/>
</dbReference>
<name>A0A9D1JWW3_9BACT</name>
<gene>
    <name evidence="2" type="ORF">IAA86_00150</name>
</gene>
<dbReference type="EMBL" id="DVJQ01000001">
    <property type="protein sequence ID" value="HIS73416.1"/>
    <property type="molecule type" value="Genomic_DNA"/>
</dbReference>
<organism evidence="2 3">
    <name type="scientific">Candidatus Galligastranaerophilus intestinavium</name>
    <dbReference type="NCBI Taxonomy" id="2840836"/>
    <lineage>
        <taxon>Bacteria</taxon>
        <taxon>Candidatus Galligastranaerophilus</taxon>
    </lineage>
</organism>
<dbReference type="InterPro" id="IPR023346">
    <property type="entry name" value="Lysozyme-like_dom_sf"/>
</dbReference>
<dbReference type="Proteomes" id="UP000886865">
    <property type="component" value="Unassembled WGS sequence"/>
</dbReference>
<sequence length="169" mass="17231">MSLISSLMNSAKSSVSSAGQNISSAAPSITGVAGDMADKLNQKFKGALAGKGEIIVGAAQKYGLDPALLAAIMALETGWGTSSAVNNRNNPGGLMDPSSNWMSLQSFSSIEAGIDAMAKNLKTGYIDQGLTSISQIGNKYCPVGAANDPNGTNGGWIPSVTSIYNQLKA</sequence>
<accession>A0A9D1JWW3</accession>
<dbReference type="Pfam" id="PF01832">
    <property type="entry name" value="Glucosaminidase"/>
    <property type="match status" value="1"/>
</dbReference>
<protein>
    <submittedName>
        <fullName evidence="2">Glucosaminidase domain-containing protein</fullName>
    </submittedName>
</protein>
<reference evidence="2" key="1">
    <citation type="submission" date="2020-10" db="EMBL/GenBank/DDBJ databases">
        <authorList>
            <person name="Gilroy R."/>
        </authorList>
    </citation>
    <scope>NUCLEOTIDE SEQUENCE</scope>
    <source>
        <strain evidence="2">CHK152-2871</strain>
    </source>
</reference>
<evidence type="ECO:0000313" key="3">
    <source>
        <dbReference type="Proteomes" id="UP000886865"/>
    </source>
</evidence>
<evidence type="ECO:0000259" key="1">
    <source>
        <dbReference type="Pfam" id="PF01832"/>
    </source>
</evidence>
<dbReference type="SUPFAM" id="SSF53955">
    <property type="entry name" value="Lysozyme-like"/>
    <property type="match status" value="1"/>
</dbReference>
<dbReference type="GO" id="GO:0004040">
    <property type="term" value="F:amidase activity"/>
    <property type="evidence" value="ECO:0007669"/>
    <property type="project" value="InterPro"/>
</dbReference>
<evidence type="ECO:0000313" key="2">
    <source>
        <dbReference type="EMBL" id="HIS73416.1"/>
    </source>
</evidence>
<dbReference type="AlphaFoldDB" id="A0A9D1JWW3"/>
<feature type="domain" description="Mannosyl-glycoprotein endo-beta-N-acetylglucosamidase-like" evidence="1">
    <location>
        <begin position="55"/>
        <end position="168"/>
    </location>
</feature>
<comment type="caution">
    <text evidence="2">The sequence shown here is derived from an EMBL/GenBank/DDBJ whole genome shotgun (WGS) entry which is preliminary data.</text>
</comment>
<reference evidence="2" key="2">
    <citation type="journal article" date="2021" name="PeerJ">
        <title>Extensive microbial diversity within the chicken gut microbiome revealed by metagenomics and culture.</title>
        <authorList>
            <person name="Gilroy R."/>
            <person name="Ravi A."/>
            <person name="Getino M."/>
            <person name="Pursley I."/>
            <person name="Horton D.L."/>
            <person name="Alikhan N.F."/>
            <person name="Baker D."/>
            <person name="Gharbi K."/>
            <person name="Hall N."/>
            <person name="Watson M."/>
            <person name="Adriaenssens E.M."/>
            <person name="Foster-Nyarko E."/>
            <person name="Jarju S."/>
            <person name="Secka A."/>
            <person name="Antonio M."/>
            <person name="Oren A."/>
            <person name="Chaudhuri R.R."/>
            <person name="La Ragione R."/>
            <person name="Hildebrand F."/>
            <person name="Pallen M.J."/>
        </authorList>
    </citation>
    <scope>NUCLEOTIDE SEQUENCE</scope>
    <source>
        <strain evidence="2">CHK152-2871</strain>
    </source>
</reference>
<dbReference type="InterPro" id="IPR002901">
    <property type="entry name" value="MGlyc_endo_b_GlcNAc-like_dom"/>
</dbReference>
<proteinExistence type="predicted"/>